<evidence type="ECO:0000313" key="1">
    <source>
        <dbReference type="EMBL" id="KAJ3579836.1"/>
    </source>
</evidence>
<gene>
    <name evidence="1" type="ORF">NPX13_g729</name>
</gene>
<proteinExistence type="predicted"/>
<name>A0A9W8TSB9_9PEZI</name>
<evidence type="ECO:0000313" key="2">
    <source>
        <dbReference type="Proteomes" id="UP001148614"/>
    </source>
</evidence>
<protein>
    <submittedName>
        <fullName evidence="1">Uncharacterized protein</fullName>
    </submittedName>
</protein>
<accession>A0A9W8TSB9</accession>
<dbReference type="AlphaFoldDB" id="A0A9W8TSB9"/>
<reference evidence="1" key="1">
    <citation type="submission" date="2022-07" db="EMBL/GenBank/DDBJ databases">
        <title>Genome Sequence of Xylaria arbuscula.</title>
        <authorList>
            <person name="Buettner E."/>
        </authorList>
    </citation>
    <scope>NUCLEOTIDE SEQUENCE</scope>
    <source>
        <strain evidence="1">VT107</strain>
    </source>
</reference>
<sequence length="285" mass="31707">MEIQYEPLRTASSVLEIGGELYVISSRVRKVASSETGKRMGEVLLRHVSGAFICERSRNRLPRHVFRAGILLEQEITDSRGLSGILQHPKRPVADTFRACRDRHCRECSMLVNTKGFVRRRGDPKDGETVKMLTVGGNADQEYDAKSGHFVDLQYQPQNLGYDTFGKFTVHRGELRTLVGTTLTPRLTEIDAGSLVSQNGCYIGIVEWLAEKAFEHSFLDVTFARSQRTRTSPDKLNALKGAQVGHQTLNFRVYHTALGVEGAQMLENTATRGMTPGQPQAAASR</sequence>
<dbReference type="EMBL" id="JANPWZ010000053">
    <property type="protein sequence ID" value="KAJ3579836.1"/>
    <property type="molecule type" value="Genomic_DNA"/>
</dbReference>
<dbReference type="Proteomes" id="UP001148614">
    <property type="component" value="Unassembled WGS sequence"/>
</dbReference>
<keyword evidence="2" id="KW-1185">Reference proteome</keyword>
<comment type="caution">
    <text evidence="1">The sequence shown here is derived from an EMBL/GenBank/DDBJ whole genome shotgun (WGS) entry which is preliminary data.</text>
</comment>
<organism evidence="1 2">
    <name type="scientific">Xylaria arbuscula</name>
    <dbReference type="NCBI Taxonomy" id="114810"/>
    <lineage>
        <taxon>Eukaryota</taxon>
        <taxon>Fungi</taxon>
        <taxon>Dikarya</taxon>
        <taxon>Ascomycota</taxon>
        <taxon>Pezizomycotina</taxon>
        <taxon>Sordariomycetes</taxon>
        <taxon>Xylariomycetidae</taxon>
        <taxon>Xylariales</taxon>
        <taxon>Xylariaceae</taxon>
        <taxon>Xylaria</taxon>
    </lineage>
</organism>